<proteinExistence type="inferred from homology"/>
<sequence>MAGKACLVTGASSGIGKETAVRLAMLGATVIIVARTPARGEMAAEEIRRRVPHARVDVMVADLSSLAEVRRLAEEVLARYDRLDVLVNNAGVIMMRRQLTADGLETTFATNHLGPFLLTNLLRGLLERSAPARVVTVSSAAHKQVRTIPWDDLPHGGPAGYRQTYPLSKLLNILFTFELARRLTGTGVTANCLHPGFVRTALGRDVTGVLGAVVRLVLPFQPGPATGADTPVYLAGSPEVADVTGGYFVKRKPAEPSALARDAGAATRLWTLSEELAGLAPGR</sequence>
<accession>A0ABP8U849</accession>
<dbReference type="RefSeq" id="WP_345431442.1">
    <property type="nucleotide sequence ID" value="NZ_BAABHK010000003.1"/>
</dbReference>
<comment type="similarity">
    <text evidence="2">Belongs to the short-chain dehydrogenases/reductases (SDR) family.</text>
</comment>
<organism evidence="3 4">
    <name type="scientific">Actinoallomurus vinaceus</name>
    <dbReference type="NCBI Taxonomy" id="1080074"/>
    <lineage>
        <taxon>Bacteria</taxon>
        <taxon>Bacillati</taxon>
        <taxon>Actinomycetota</taxon>
        <taxon>Actinomycetes</taxon>
        <taxon>Streptosporangiales</taxon>
        <taxon>Thermomonosporaceae</taxon>
        <taxon>Actinoallomurus</taxon>
    </lineage>
</organism>
<dbReference type="PRINTS" id="PR00081">
    <property type="entry name" value="GDHRDH"/>
</dbReference>
<evidence type="ECO:0000256" key="2">
    <source>
        <dbReference type="RuleBase" id="RU000363"/>
    </source>
</evidence>
<dbReference type="PRINTS" id="PR00080">
    <property type="entry name" value="SDRFAMILY"/>
</dbReference>
<evidence type="ECO:0000313" key="3">
    <source>
        <dbReference type="EMBL" id="GAA4624938.1"/>
    </source>
</evidence>
<comment type="caution">
    <text evidence="3">The sequence shown here is derived from an EMBL/GenBank/DDBJ whole genome shotgun (WGS) entry which is preliminary data.</text>
</comment>
<name>A0ABP8U849_9ACTN</name>
<dbReference type="Pfam" id="PF00106">
    <property type="entry name" value="adh_short"/>
    <property type="match status" value="1"/>
</dbReference>
<protein>
    <submittedName>
        <fullName evidence="3">SDR family oxidoreductase</fullName>
    </submittedName>
</protein>
<dbReference type="PANTHER" id="PTHR43157:SF31">
    <property type="entry name" value="PHOSPHATIDYLINOSITOL-GLYCAN BIOSYNTHESIS CLASS F PROTEIN"/>
    <property type="match status" value="1"/>
</dbReference>
<dbReference type="InterPro" id="IPR036291">
    <property type="entry name" value="NAD(P)-bd_dom_sf"/>
</dbReference>
<evidence type="ECO:0000313" key="4">
    <source>
        <dbReference type="Proteomes" id="UP001501442"/>
    </source>
</evidence>
<gene>
    <name evidence="3" type="ORF">GCM10023196_027130</name>
</gene>
<keyword evidence="1" id="KW-0560">Oxidoreductase</keyword>
<dbReference type="EMBL" id="BAABHK010000003">
    <property type="protein sequence ID" value="GAA4624938.1"/>
    <property type="molecule type" value="Genomic_DNA"/>
</dbReference>
<dbReference type="InterPro" id="IPR002347">
    <property type="entry name" value="SDR_fam"/>
</dbReference>
<keyword evidence="4" id="KW-1185">Reference proteome</keyword>
<dbReference type="Proteomes" id="UP001501442">
    <property type="component" value="Unassembled WGS sequence"/>
</dbReference>
<evidence type="ECO:0000256" key="1">
    <source>
        <dbReference type="ARBA" id="ARBA00023002"/>
    </source>
</evidence>
<dbReference type="Gene3D" id="3.40.50.720">
    <property type="entry name" value="NAD(P)-binding Rossmann-like Domain"/>
    <property type="match status" value="1"/>
</dbReference>
<dbReference type="CDD" id="cd05327">
    <property type="entry name" value="retinol-DH_like_SDR_c_like"/>
    <property type="match status" value="1"/>
</dbReference>
<dbReference type="SUPFAM" id="SSF51735">
    <property type="entry name" value="NAD(P)-binding Rossmann-fold domains"/>
    <property type="match status" value="1"/>
</dbReference>
<reference evidence="4" key="1">
    <citation type="journal article" date="2019" name="Int. J. Syst. Evol. Microbiol.">
        <title>The Global Catalogue of Microorganisms (GCM) 10K type strain sequencing project: providing services to taxonomists for standard genome sequencing and annotation.</title>
        <authorList>
            <consortium name="The Broad Institute Genomics Platform"/>
            <consortium name="The Broad Institute Genome Sequencing Center for Infectious Disease"/>
            <person name="Wu L."/>
            <person name="Ma J."/>
        </authorList>
    </citation>
    <scope>NUCLEOTIDE SEQUENCE [LARGE SCALE GENOMIC DNA]</scope>
    <source>
        <strain evidence="4">JCM 17939</strain>
    </source>
</reference>
<dbReference type="PANTHER" id="PTHR43157">
    <property type="entry name" value="PHOSPHATIDYLINOSITOL-GLYCAN BIOSYNTHESIS CLASS F PROTEIN-RELATED"/>
    <property type="match status" value="1"/>
</dbReference>